<keyword evidence="4 8" id="KW-0812">Transmembrane</keyword>
<accession>A0A844ZSH8</accession>
<comment type="caution">
    <text evidence="13">The sequence shown here is derived from an EMBL/GenBank/DDBJ whole genome shotgun (WGS) entry which is preliminary data.</text>
</comment>
<dbReference type="EMBL" id="WTYX01000001">
    <property type="protein sequence ID" value="MXO89956.1"/>
    <property type="molecule type" value="Genomic_DNA"/>
</dbReference>
<dbReference type="PROSITE" id="PS52016">
    <property type="entry name" value="TONB_DEPENDENT_REC_3"/>
    <property type="match status" value="1"/>
</dbReference>
<evidence type="ECO:0000256" key="10">
    <source>
        <dbReference type="SAM" id="SignalP"/>
    </source>
</evidence>
<dbReference type="InterPro" id="IPR012910">
    <property type="entry name" value="Plug_dom"/>
</dbReference>
<keyword evidence="6 8" id="KW-0472">Membrane</keyword>
<evidence type="ECO:0000313" key="14">
    <source>
        <dbReference type="Proteomes" id="UP000442714"/>
    </source>
</evidence>
<dbReference type="RefSeq" id="WP_160603454.1">
    <property type="nucleotide sequence ID" value="NZ_WTYX01000001.1"/>
</dbReference>
<dbReference type="PANTHER" id="PTHR47234">
    <property type="match status" value="1"/>
</dbReference>
<comment type="subcellular location">
    <subcellularLocation>
        <location evidence="1 8">Cell outer membrane</location>
        <topology evidence="1 8">Multi-pass membrane protein</topology>
    </subcellularLocation>
</comment>
<comment type="similarity">
    <text evidence="8 9">Belongs to the TonB-dependent receptor family.</text>
</comment>
<dbReference type="Gene3D" id="2.40.170.20">
    <property type="entry name" value="TonB-dependent receptor, beta-barrel domain"/>
    <property type="match status" value="1"/>
</dbReference>
<keyword evidence="13" id="KW-0675">Receptor</keyword>
<keyword evidence="3 8" id="KW-1134">Transmembrane beta strand</keyword>
<evidence type="ECO:0000256" key="6">
    <source>
        <dbReference type="ARBA" id="ARBA00023136"/>
    </source>
</evidence>
<keyword evidence="5 9" id="KW-0798">TonB box</keyword>
<keyword evidence="7 8" id="KW-0998">Cell outer membrane</keyword>
<dbReference type="OrthoDB" id="7614575at2"/>
<reference evidence="13 14" key="1">
    <citation type="submission" date="2019-12" db="EMBL/GenBank/DDBJ databases">
        <title>Genomic-based taxomic classification of the family Erythrobacteraceae.</title>
        <authorList>
            <person name="Xu L."/>
        </authorList>
    </citation>
    <scope>NUCLEOTIDE SEQUENCE [LARGE SCALE GENOMIC DNA]</scope>
    <source>
        <strain evidence="13 14">KCTC 52763</strain>
    </source>
</reference>
<evidence type="ECO:0000256" key="4">
    <source>
        <dbReference type="ARBA" id="ARBA00022692"/>
    </source>
</evidence>
<evidence type="ECO:0000256" key="2">
    <source>
        <dbReference type="ARBA" id="ARBA00022448"/>
    </source>
</evidence>
<evidence type="ECO:0000259" key="12">
    <source>
        <dbReference type="Pfam" id="PF07715"/>
    </source>
</evidence>
<dbReference type="SUPFAM" id="SSF56935">
    <property type="entry name" value="Porins"/>
    <property type="match status" value="1"/>
</dbReference>
<dbReference type="Proteomes" id="UP000442714">
    <property type="component" value="Unassembled WGS sequence"/>
</dbReference>
<evidence type="ECO:0000256" key="7">
    <source>
        <dbReference type="ARBA" id="ARBA00023237"/>
    </source>
</evidence>
<evidence type="ECO:0000256" key="1">
    <source>
        <dbReference type="ARBA" id="ARBA00004571"/>
    </source>
</evidence>
<dbReference type="AlphaFoldDB" id="A0A844ZSH8"/>
<evidence type="ECO:0000256" key="8">
    <source>
        <dbReference type="PROSITE-ProRule" id="PRU01360"/>
    </source>
</evidence>
<dbReference type="Pfam" id="PF00593">
    <property type="entry name" value="TonB_dep_Rec_b-barrel"/>
    <property type="match status" value="1"/>
</dbReference>
<evidence type="ECO:0000256" key="5">
    <source>
        <dbReference type="ARBA" id="ARBA00023077"/>
    </source>
</evidence>
<dbReference type="InterPro" id="IPR036942">
    <property type="entry name" value="Beta-barrel_TonB_sf"/>
</dbReference>
<dbReference type="Pfam" id="PF07715">
    <property type="entry name" value="Plug"/>
    <property type="match status" value="1"/>
</dbReference>
<proteinExistence type="inferred from homology"/>
<dbReference type="InterPro" id="IPR037066">
    <property type="entry name" value="Plug_dom_sf"/>
</dbReference>
<name>A0A844ZSH8_9SPHN</name>
<dbReference type="PANTHER" id="PTHR47234:SF1">
    <property type="entry name" value="TONB-DEPENDENT RECEPTOR"/>
    <property type="match status" value="1"/>
</dbReference>
<keyword evidence="2 8" id="KW-0813">Transport</keyword>
<evidence type="ECO:0000256" key="3">
    <source>
        <dbReference type="ARBA" id="ARBA00022452"/>
    </source>
</evidence>
<feature type="signal peptide" evidence="10">
    <location>
        <begin position="1"/>
        <end position="32"/>
    </location>
</feature>
<dbReference type="Gene3D" id="2.170.130.10">
    <property type="entry name" value="TonB-dependent receptor, plug domain"/>
    <property type="match status" value="1"/>
</dbReference>
<evidence type="ECO:0000256" key="9">
    <source>
        <dbReference type="RuleBase" id="RU003357"/>
    </source>
</evidence>
<feature type="chain" id="PRO_5032427642" evidence="10">
    <location>
        <begin position="33"/>
        <end position="914"/>
    </location>
</feature>
<evidence type="ECO:0000259" key="11">
    <source>
        <dbReference type="Pfam" id="PF00593"/>
    </source>
</evidence>
<dbReference type="InterPro" id="IPR000531">
    <property type="entry name" value="Beta-barrel_TonB"/>
</dbReference>
<dbReference type="InterPro" id="IPR039426">
    <property type="entry name" value="TonB-dep_rcpt-like"/>
</dbReference>
<keyword evidence="10" id="KW-0732">Signal</keyword>
<feature type="domain" description="TonB-dependent receptor-like beta-barrel" evidence="11">
    <location>
        <begin position="372"/>
        <end position="879"/>
    </location>
</feature>
<dbReference type="GO" id="GO:0009279">
    <property type="term" value="C:cell outer membrane"/>
    <property type="evidence" value="ECO:0007669"/>
    <property type="project" value="UniProtKB-SubCell"/>
</dbReference>
<organism evidence="13 14">
    <name type="scientific">Pontixanthobacter aquaemixtae</name>
    <dbReference type="NCBI Taxonomy" id="1958940"/>
    <lineage>
        <taxon>Bacteria</taxon>
        <taxon>Pseudomonadati</taxon>
        <taxon>Pseudomonadota</taxon>
        <taxon>Alphaproteobacteria</taxon>
        <taxon>Sphingomonadales</taxon>
        <taxon>Erythrobacteraceae</taxon>
        <taxon>Pontixanthobacter</taxon>
    </lineage>
</organism>
<sequence>MRFASKFKLDVRSALMTGGAAIALASTSAAHAQDADSGEEAVEGSDANNDEDIVVIGTLIRGIEVAGSQPILVSQEDLVERGATTTNELLSLVPQITNTFNGRFEGDPRGVRAGISINRPNLRNLPNFNNASGGTTLVLMDGHRITPVGVGQASIDADVIPAAVLAGIDVTTDGGSSLYGADAVAGVINFRTMRSFDGVKVDANYALGATLKEYEQYDGSITVGKDWGTGNAYFNVGYYNRDIILNGDTDFANGLVFDPTTGVGAPIGTECRSPVGVQVGYFFFGAGYTTNPAAPGAGPRAVGTPCDQVVEGTYQPKQERTNFFGSFTQELSDKLEMRVTGYWVDRDTEIRNYPLGYTTRPATFVPPAVNPPIGSVILIDGGTGFSFGPHASYVDRPVEIGLETWGITPTFKYDIGASWQLNTVFHYGESINTQVFPDVNRVAAQAAVDSGALDPQNVAAASPDVIANILDFENAQRTRHSLFVGRAIADGPLIELPAGPVSAAIGVEYQSPIARVQQAFGSVGSVNSTAPIKASRETISVFGELSVPVTDFLTIAGSLRYDDYSDFGSTTNPSIGFTFEPTDWIQIFGNFNTSFNAPTPLDSLPLSLGRIGGFVYDLDPGLTNPSSVRPDDPLGRDNGLGTLSLLLEGPGNGLRPQTAQSWAVGFEATPTPGFRFGGEYYSIDFDDVLGVVDVTNISTYTLFPQFYYYNSDVDGPGGVYDALVSQLANEDVIRATIPAGDVALLVDRRINNLNSAKLEGIDFHANFDTTTGLGEVSLGVAGNVQLKADLIASGVLQDNLGLNAPEFVATAFTGLRSGGFSGKLTVNYSGKFTDGGFDFQNNPVTIDPYVTANLFLSYSIDDGAGPLNGTTFRLNVDNIFDEQPDYIMRNSNNFLSYNGFSLGTVVRFGISKEF</sequence>
<gene>
    <name evidence="13" type="ORF">GRI41_03905</name>
</gene>
<evidence type="ECO:0000313" key="13">
    <source>
        <dbReference type="EMBL" id="MXO89956.1"/>
    </source>
</evidence>
<keyword evidence="14" id="KW-1185">Reference proteome</keyword>
<feature type="domain" description="TonB-dependent receptor plug" evidence="12">
    <location>
        <begin position="73"/>
        <end position="187"/>
    </location>
</feature>
<protein>
    <submittedName>
        <fullName evidence="13">TonB-dependent receptor</fullName>
    </submittedName>
</protein>